<accession>A0A1F6T9M7</accession>
<proteinExistence type="predicted"/>
<dbReference type="EMBL" id="MFSS01000115">
    <property type="protein sequence ID" value="OGI41822.1"/>
    <property type="molecule type" value="Genomic_DNA"/>
</dbReference>
<comment type="caution">
    <text evidence="1">The sequence shown here is derived from an EMBL/GenBank/DDBJ whole genome shotgun (WGS) entry which is preliminary data.</text>
</comment>
<dbReference type="AlphaFoldDB" id="A0A1F6T9M7"/>
<evidence type="ECO:0000313" key="2">
    <source>
        <dbReference type="Proteomes" id="UP000177925"/>
    </source>
</evidence>
<gene>
    <name evidence="1" type="ORF">A2150_00460</name>
</gene>
<dbReference type="STRING" id="1817758.A2150_00460"/>
<protein>
    <submittedName>
        <fullName evidence="1">Uncharacterized protein</fullName>
    </submittedName>
</protein>
<sequence length="172" mass="19609">PAEPAHHHDKHLTITAESLKTGWVTDRQCHYQLDQVGAMEVTFAPGRVRALEIARAENIEKAWVEASSVQLKNVGPNAVLCIHSENRILEHDPSTGTYLLTSGPYMRRFLDGYFPIRVSLQLDYPARLLTLTEIDPPEIRSRVTRLPGQARLDAWFEGRLAMRLRFDLKKPE</sequence>
<feature type="non-terminal residue" evidence="1">
    <location>
        <position position="1"/>
    </location>
</feature>
<evidence type="ECO:0000313" key="1">
    <source>
        <dbReference type="EMBL" id="OGI41822.1"/>
    </source>
</evidence>
<reference evidence="1 2" key="1">
    <citation type="journal article" date="2016" name="Nat. Commun.">
        <title>Thousands of microbial genomes shed light on interconnected biogeochemical processes in an aquifer system.</title>
        <authorList>
            <person name="Anantharaman K."/>
            <person name="Brown C.T."/>
            <person name="Hug L.A."/>
            <person name="Sharon I."/>
            <person name="Castelle C.J."/>
            <person name="Probst A.J."/>
            <person name="Thomas B.C."/>
            <person name="Singh A."/>
            <person name="Wilkins M.J."/>
            <person name="Karaoz U."/>
            <person name="Brodie E.L."/>
            <person name="Williams K.H."/>
            <person name="Hubbard S.S."/>
            <person name="Banfield J.F."/>
        </authorList>
    </citation>
    <scope>NUCLEOTIDE SEQUENCE [LARGE SCALE GENOMIC DNA]</scope>
</reference>
<organism evidence="1 2">
    <name type="scientific">Candidatus Muproteobacteria bacterium RBG_16_64_11</name>
    <dbReference type="NCBI Taxonomy" id="1817758"/>
    <lineage>
        <taxon>Bacteria</taxon>
        <taxon>Pseudomonadati</taxon>
        <taxon>Pseudomonadota</taxon>
        <taxon>Candidatus Muproteobacteria</taxon>
    </lineage>
</organism>
<name>A0A1F6T9M7_9PROT</name>
<dbReference type="Proteomes" id="UP000177925">
    <property type="component" value="Unassembled WGS sequence"/>
</dbReference>